<sequence length="111" mass="12477">MNAPTPPPGNWQADLDGLFDTLEFQYAVVAEVRIEAVTPYIHCWFEENKLAEALQKEQGQPEKPAGDDKPDDDDKGDEGGDNDKKDDAEPSRTKTIEVLSTWREDRTLESV</sequence>
<feature type="region of interest" description="Disordered" evidence="1">
    <location>
        <begin position="54"/>
        <end position="111"/>
    </location>
</feature>
<feature type="compositionally biased region" description="Basic and acidic residues" evidence="1">
    <location>
        <begin position="102"/>
        <end position="111"/>
    </location>
</feature>
<comment type="caution">
    <text evidence="2">The sequence shown here is derived from an EMBL/GenBank/DDBJ whole genome shotgun (WGS) entry which is preliminary data.</text>
</comment>
<feature type="non-terminal residue" evidence="2">
    <location>
        <position position="111"/>
    </location>
</feature>
<dbReference type="AlphaFoldDB" id="A0A699UC58"/>
<dbReference type="EMBL" id="BKCJ011309731">
    <property type="protein sequence ID" value="GFD18788.1"/>
    <property type="molecule type" value="Genomic_DNA"/>
</dbReference>
<gene>
    <name evidence="2" type="ORF">Tci_890757</name>
</gene>
<organism evidence="2">
    <name type="scientific">Tanacetum cinerariifolium</name>
    <name type="common">Dalmatian daisy</name>
    <name type="synonym">Chrysanthemum cinerariifolium</name>
    <dbReference type="NCBI Taxonomy" id="118510"/>
    <lineage>
        <taxon>Eukaryota</taxon>
        <taxon>Viridiplantae</taxon>
        <taxon>Streptophyta</taxon>
        <taxon>Embryophyta</taxon>
        <taxon>Tracheophyta</taxon>
        <taxon>Spermatophyta</taxon>
        <taxon>Magnoliopsida</taxon>
        <taxon>eudicotyledons</taxon>
        <taxon>Gunneridae</taxon>
        <taxon>Pentapetalae</taxon>
        <taxon>asterids</taxon>
        <taxon>campanulids</taxon>
        <taxon>Asterales</taxon>
        <taxon>Asteraceae</taxon>
        <taxon>Asteroideae</taxon>
        <taxon>Anthemideae</taxon>
        <taxon>Anthemidinae</taxon>
        <taxon>Tanacetum</taxon>
    </lineage>
</organism>
<evidence type="ECO:0000313" key="2">
    <source>
        <dbReference type="EMBL" id="GFD18788.1"/>
    </source>
</evidence>
<name>A0A699UC58_TANCI</name>
<feature type="compositionally biased region" description="Basic and acidic residues" evidence="1">
    <location>
        <begin position="77"/>
        <end position="95"/>
    </location>
</feature>
<proteinExistence type="predicted"/>
<evidence type="ECO:0000256" key="1">
    <source>
        <dbReference type="SAM" id="MobiDB-lite"/>
    </source>
</evidence>
<protein>
    <submittedName>
        <fullName evidence="2">Uncharacterized protein</fullName>
    </submittedName>
</protein>
<accession>A0A699UC58</accession>
<reference evidence="2" key="1">
    <citation type="journal article" date="2019" name="Sci. Rep.">
        <title>Draft genome of Tanacetum cinerariifolium, the natural source of mosquito coil.</title>
        <authorList>
            <person name="Yamashiro T."/>
            <person name="Shiraishi A."/>
            <person name="Satake H."/>
            <person name="Nakayama K."/>
        </authorList>
    </citation>
    <scope>NUCLEOTIDE SEQUENCE</scope>
</reference>